<evidence type="ECO:0000256" key="2">
    <source>
        <dbReference type="ARBA" id="ARBA00022833"/>
    </source>
</evidence>
<keyword evidence="2" id="KW-0862">Zinc</keyword>
<dbReference type="EMBL" id="JBHTBE010000001">
    <property type="protein sequence ID" value="MFC7267942.1"/>
    <property type="molecule type" value="Genomic_DNA"/>
</dbReference>
<dbReference type="Proteomes" id="UP001596507">
    <property type="component" value="Unassembled WGS sequence"/>
</dbReference>
<dbReference type="Gene3D" id="3.30.980.10">
    <property type="entry name" value="Threonyl-trna Synthetase, Chain A, domain 2"/>
    <property type="match status" value="1"/>
</dbReference>
<sequence length="283" mass="29813">MTLVSFPSGATSGSGRVIAVIDDPSGAVVVTDSTPFHPVDHTWPDQPGDTGHLKVDGEDVEIADAVMAARGADGVFAVGAEIPVKRGVDGWEWFVGHRLATPARLETGAVVELAVDASRRAALSRGHTACHLASLALDAALAELWRKDAPTDPLGHPDFEGMANQTSRIRPDGAVDTYRLGKSLRRSGFDPAALASSLAEREAAIDAKLREWVGSAAVSRVVTDGPSITDRRRWECELPEGFVSFACGGTHVDSLDAFAEITVRLDLTDPALLVMTTSVVPGS</sequence>
<evidence type="ECO:0000313" key="3">
    <source>
        <dbReference type="EMBL" id="MFC7267942.1"/>
    </source>
</evidence>
<dbReference type="SUPFAM" id="SSF55186">
    <property type="entry name" value="ThrRS/AlaRS common domain"/>
    <property type="match status" value="1"/>
</dbReference>
<dbReference type="RefSeq" id="WP_262872863.1">
    <property type="nucleotide sequence ID" value="NZ_BAABKW010000018.1"/>
</dbReference>
<reference evidence="4" key="1">
    <citation type="journal article" date="2019" name="Int. J. Syst. Evol. Microbiol.">
        <title>The Global Catalogue of Microorganisms (GCM) 10K type strain sequencing project: providing services to taxonomists for standard genome sequencing and annotation.</title>
        <authorList>
            <consortium name="The Broad Institute Genomics Platform"/>
            <consortium name="The Broad Institute Genome Sequencing Center for Infectious Disease"/>
            <person name="Wu L."/>
            <person name="Ma J."/>
        </authorList>
    </citation>
    <scope>NUCLEOTIDE SEQUENCE [LARGE SCALE GENOMIC DNA]</scope>
    <source>
        <strain evidence="4">CGMCC 1.15772</strain>
    </source>
</reference>
<organism evidence="3 4">
    <name type="scientific">Microbacterium fluvii</name>
    <dbReference type="NCBI Taxonomy" id="415215"/>
    <lineage>
        <taxon>Bacteria</taxon>
        <taxon>Bacillati</taxon>
        <taxon>Actinomycetota</taxon>
        <taxon>Actinomycetes</taxon>
        <taxon>Micrococcales</taxon>
        <taxon>Microbacteriaceae</taxon>
        <taxon>Microbacterium</taxon>
    </lineage>
</organism>
<keyword evidence="1" id="KW-0479">Metal-binding</keyword>
<gene>
    <name evidence="3" type="ORF">ACFQRL_03080</name>
</gene>
<dbReference type="PANTHER" id="PTHR43462:SF1">
    <property type="entry name" value="ALANYL-TRNA EDITING PROTEIN AARSD1"/>
    <property type="match status" value="1"/>
</dbReference>
<protein>
    <recommendedName>
        <fullName evidence="5">Metal-dependent hydrolase</fullName>
    </recommendedName>
</protein>
<comment type="caution">
    <text evidence="3">The sequence shown here is derived from an EMBL/GenBank/DDBJ whole genome shotgun (WGS) entry which is preliminary data.</text>
</comment>
<name>A0ABW2H9C3_9MICO</name>
<evidence type="ECO:0000313" key="4">
    <source>
        <dbReference type="Proteomes" id="UP001596507"/>
    </source>
</evidence>
<accession>A0ABW2H9C3</accession>
<evidence type="ECO:0000256" key="1">
    <source>
        <dbReference type="ARBA" id="ARBA00022723"/>
    </source>
</evidence>
<keyword evidence="4" id="KW-1185">Reference proteome</keyword>
<dbReference type="InterPro" id="IPR018163">
    <property type="entry name" value="Thr/Ala-tRNA-synth_IIc_edit"/>
</dbReference>
<dbReference type="InterPro" id="IPR051335">
    <property type="entry name" value="Alanyl-tRNA_Editing_Enzymes"/>
</dbReference>
<evidence type="ECO:0008006" key="5">
    <source>
        <dbReference type="Google" id="ProtNLM"/>
    </source>
</evidence>
<proteinExistence type="predicted"/>
<dbReference type="PANTHER" id="PTHR43462">
    <property type="entry name" value="ALANYL-TRNA EDITING PROTEIN"/>
    <property type="match status" value="1"/>
</dbReference>